<gene>
    <name evidence="3" type="ORF">H8Z76_08045</name>
</gene>
<feature type="chain" id="PRO_5047445181" description="Transglutaminase-like domain-containing protein" evidence="1">
    <location>
        <begin position="25"/>
        <end position="399"/>
    </location>
</feature>
<dbReference type="SMART" id="SM00460">
    <property type="entry name" value="TGc"/>
    <property type="match status" value="1"/>
</dbReference>
<accession>A0ABR7IAL3</accession>
<dbReference type="PROSITE" id="PS51257">
    <property type="entry name" value="PROKAR_LIPOPROTEIN"/>
    <property type="match status" value="1"/>
</dbReference>
<dbReference type="Gene3D" id="3.10.620.30">
    <property type="match status" value="1"/>
</dbReference>
<dbReference type="RefSeq" id="WP_186982200.1">
    <property type="nucleotide sequence ID" value="NZ_JACOQH010000005.1"/>
</dbReference>
<dbReference type="SUPFAM" id="SSF54001">
    <property type="entry name" value="Cysteine proteinases"/>
    <property type="match status" value="1"/>
</dbReference>
<sequence length="399" mass="44769">MRLNRKKWMLSALAALFLMTSGCASVKVDEIRGVKDSILSTAERLVVQDTETEAAGTEQGTENGTADVNGISDGKYVYECLDGETKKVYDEVLAAILEQRESVMVSTLDEKVLDQAYRAVNADYGGLFWVSGYQYTQYLLGEQQTGLAFSPRYTMSYEERQGTQAAIDASVEQILSGISPADSDYDKAKYVYEKLIQNVDYVPDADNNQNIISVFLTGQTVCQGYACATQYLLNLLDVPGVIVTGMANGQNHAWNLVLLDGNYYYIDTTWGDPTYANAGEDEKEVNYDYLNLTTSEITRTHTMTVDFPLPDCTAMEDNYYVREGRYYVDWYPDEIGALYRAAWENKTGPVAVKFADSALYAEAKDYFITDQHIGDFCDGLKSFRYRENQDLGVLTVYFS</sequence>
<keyword evidence="4" id="KW-1185">Reference proteome</keyword>
<proteinExistence type="predicted"/>
<dbReference type="PANTHER" id="PTHR46333:SF2">
    <property type="entry name" value="CYTOKINESIS PROTEIN 3"/>
    <property type="match status" value="1"/>
</dbReference>
<dbReference type="InterPro" id="IPR038765">
    <property type="entry name" value="Papain-like_cys_pep_sf"/>
</dbReference>
<reference evidence="3 4" key="1">
    <citation type="submission" date="2020-08" db="EMBL/GenBank/DDBJ databases">
        <title>Genome public.</title>
        <authorList>
            <person name="Liu C."/>
            <person name="Sun Q."/>
        </authorList>
    </citation>
    <scope>NUCLEOTIDE SEQUENCE [LARGE SCALE GENOMIC DNA]</scope>
    <source>
        <strain evidence="3 4">BX0805</strain>
    </source>
</reference>
<dbReference type="InterPro" id="IPR002931">
    <property type="entry name" value="Transglutaminase-like"/>
</dbReference>
<evidence type="ECO:0000256" key="1">
    <source>
        <dbReference type="SAM" id="SignalP"/>
    </source>
</evidence>
<dbReference type="Pfam" id="PF01841">
    <property type="entry name" value="Transglut_core"/>
    <property type="match status" value="1"/>
</dbReference>
<keyword evidence="1" id="KW-0732">Signal</keyword>
<name>A0ABR7IAL3_9FIRM</name>
<organism evidence="3 4">
    <name type="scientific">Roseburia yibonii</name>
    <dbReference type="NCBI Taxonomy" id="2763063"/>
    <lineage>
        <taxon>Bacteria</taxon>
        <taxon>Bacillati</taxon>
        <taxon>Bacillota</taxon>
        <taxon>Clostridia</taxon>
        <taxon>Lachnospirales</taxon>
        <taxon>Lachnospiraceae</taxon>
        <taxon>Roseburia</taxon>
    </lineage>
</organism>
<dbReference type="PANTHER" id="PTHR46333">
    <property type="entry name" value="CYTOKINESIS PROTEIN 3"/>
    <property type="match status" value="1"/>
</dbReference>
<dbReference type="EMBL" id="JACOQH010000005">
    <property type="protein sequence ID" value="MBC5753976.1"/>
    <property type="molecule type" value="Genomic_DNA"/>
</dbReference>
<feature type="signal peptide" evidence="1">
    <location>
        <begin position="1"/>
        <end position="24"/>
    </location>
</feature>
<evidence type="ECO:0000313" key="3">
    <source>
        <dbReference type="EMBL" id="MBC5753976.1"/>
    </source>
</evidence>
<dbReference type="Proteomes" id="UP000621540">
    <property type="component" value="Unassembled WGS sequence"/>
</dbReference>
<dbReference type="InterPro" id="IPR052557">
    <property type="entry name" value="CAP/Cytokinesis_protein"/>
</dbReference>
<protein>
    <recommendedName>
        <fullName evidence="2">Transglutaminase-like domain-containing protein</fullName>
    </recommendedName>
</protein>
<feature type="domain" description="Transglutaminase-like" evidence="2">
    <location>
        <begin position="214"/>
        <end position="270"/>
    </location>
</feature>
<evidence type="ECO:0000313" key="4">
    <source>
        <dbReference type="Proteomes" id="UP000621540"/>
    </source>
</evidence>
<evidence type="ECO:0000259" key="2">
    <source>
        <dbReference type="SMART" id="SM00460"/>
    </source>
</evidence>
<comment type="caution">
    <text evidence="3">The sequence shown here is derived from an EMBL/GenBank/DDBJ whole genome shotgun (WGS) entry which is preliminary data.</text>
</comment>